<dbReference type="Proteomes" id="UP000276215">
    <property type="component" value="Unassembled WGS sequence"/>
</dbReference>
<dbReference type="OrthoDB" id="10485407at2759"/>
<reference evidence="3 4" key="1">
    <citation type="journal article" date="2018" name="Nat. Ecol. Evol.">
        <title>Pezizomycetes genomes reveal the molecular basis of ectomycorrhizal truffle lifestyle.</title>
        <authorList>
            <person name="Murat C."/>
            <person name="Payen T."/>
            <person name="Noel B."/>
            <person name="Kuo A."/>
            <person name="Morin E."/>
            <person name="Chen J."/>
            <person name="Kohler A."/>
            <person name="Krizsan K."/>
            <person name="Balestrini R."/>
            <person name="Da Silva C."/>
            <person name="Montanini B."/>
            <person name="Hainaut M."/>
            <person name="Levati E."/>
            <person name="Barry K.W."/>
            <person name="Belfiori B."/>
            <person name="Cichocki N."/>
            <person name="Clum A."/>
            <person name="Dockter R.B."/>
            <person name="Fauchery L."/>
            <person name="Guy J."/>
            <person name="Iotti M."/>
            <person name="Le Tacon F."/>
            <person name="Lindquist E.A."/>
            <person name="Lipzen A."/>
            <person name="Malagnac F."/>
            <person name="Mello A."/>
            <person name="Molinier V."/>
            <person name="Miyauchi S."/>
            <person name="Poulain J."/>
            <person name="Riccioni C."/>
            <person name="Rubini A."/>
            <person name="Sitrit Y."/>
            <person name="Splivallo R."/>
            <person name="Traeger S."/>
            <person name="Wang M."/>
            <person name="Zifcakova L."/>
            <person name="Wipf D."/>
            <person name="Zambonelli A."/>
            <person name="Paolocci F."/>
            <person name="Nowrousian M."/>
            <person name="Ottonello S."/>
            <person name="Baldrian P."/>
            <person name="Spatafora J.W."/>
            <person name="Henrissat B."/>
            <person name="Nagy L.G."/>
            <person name="Aury J.M."/>
            <person name="Wincker P."/>
            <person name="Grigoriev I.V."/>
            <person name="Bonfante P."/>
            <person name="Martin F.M."/>
        </authorList>
    </citation>
    <scope>NUCLEOTIDE SEQUENCE [LARGE SCALE GENOMIC DNA]</scope>
    <source>
        <strain evidence="3 4">120613-1</strain>
    </source>
</reference>
<dbReference type="AlphaFoldDB" id="A0A3N4K2N9"/>
<keyword evidence="2" id="KW-1133">Transmembrane helix</keyword>
<evidence type="ECO:0000256" key="2">
    <source>
        <dbReference type="SAM" id="Phobius"/>
    </source>
</evidence>
<dbReference type="EMBL" id="ML120356">
    <property type="protein sequence ID" value="RPB04837.1"/>
    <property type="molecule type" value="Genomic_DNA"/>
</dbReference>
<feature type="region of interest" description="Disordered" evidence="1">
    <location>
        <begin position="159"/>
        <end position="179"/>
    </location>
</feature>
<keyword evidence="2" id="KW-0472">Membrane</keyword>
<accession>A0A3N4K2N9</accession>
<proteinExistence type="predicted"/>
<keyword evidence="2" id="KW-0812">Transmembrane</keyword>
<evidence type="ECO:0000256" key="1">
    <source>
        <dbReference type="SAM" id="MobiDB-lite"/>
    </source>
</evidence>
<feature type="transmembrane region" description="Helical" evidence="2">
    <location>
        <begin position="287"/>
        <end position="312"/>
    </location>
</feature>
<evidence type="ECO:0000313" key="4">
    <source>
        <dbReference type="Proteomes" id="UP000276215"/>
    </source>
</evidence>
<sequence>MSEFDTAFKKLWLGALEKDRAEGLFSEGPPLKLKKKISKEEITVSREAILTSLESNMAQYSELRTPVNGKTDTTMLPRITGNCHQLSTAITDTAENDTNAGVARVSSELPDIDNCKEDNLFDGMVRNSRFRQWKREIFSKEALPKKSLGKVEPGVQRKLHCPGTNIRAPVNGDQDPVSSKISWKGIPRRSDVRLPIGNITQASMSLRDLESHIRSIENDLRFSSTRSLATPPFRMPIRPRVRLGDYSAFKLAEDRFVNVGIPGSRNPDEHPPRYLLPPMSPEKAKMWFIYWFYALLCLSLVVALIFFSLCLLDSKPEFNLYVQVFLAPSPEY</sequence>
<keyword evidence="4" id="KW-1185">Reference proteome</keyword>
<protein>
    <submittedName>
        <fullName evidence="3">Uncharacterized protein</fullName>
    </submittedName>
</protein>
<evidence type="ECO:0000313" key="3">
    <source>
        <dbReference type="EMBL" id="RPB04837.1"/>
    </source>
</evidence>
<name>A0A3N4K2N9_9PEZI</name>
<gene>
    <name evidence="3" type="ORF">L873DRAFT_1840303</name>
</gene>
<organism evidence="3 4">
    <name type="scientific">Choiromyces venosus 120613-1</name>
    <dbReference type="NCBI Taxonomy" id="1336337"/>
    <lineage>
        <taxon>Eukaryota</taxon>
        <taxon>Fungi</taxon>
        <taxon>Dikarya</taxon>
        <taxon>Ascomycota</taxon>
        <taxon>Pezizomycotina</taxon>
        <taxon>Pezizomycetes</taxon>
        <taxon>Pezizales</taxon>
        <taxon>Tuberaceae</taxon>
        <taxon>Choiromyces</taxon>
    </lineage>
</organism>